<dbReference type="Proteomes" id="UP000030764">
    <property type="component" value="Unassembled WGS sequence"/>
</dbReference>
<protein>
    <submittedName>
        <fullName evidence="2">Uncharacterized protein</fullName>
    </submittedName>
</protein>
<organism evidence="2 3">
    <name type="scientific">Trichuris suis</name>
    <name type="common">pig whipworm</name>
    <dbReference type="NCBI Taxonomy" id="68888"/>
    <lineage>
        <taxon>Eukaryota</taxon>
        <taxon>Metazoa</taxon>
        <taxon>Ecdysozoa</taxon>
        <taxon>Nematoda</taxon>
        <taxon>Enoplea</taxon>
        <taxon>Dorylaimia</taxon>
        <taxon>Trichinellida</taxon>
        <taxon>Trichuridae</taxon>
        <taxon>Trichuris</taxon>
    </lineage>
</organism>
<accession>A0A085LP83</accession>
<gene>
    <name evidence="2" type="ORF">M513_12360</name>
</gene>
<dbReference type="EMBL" id="KL363354">
    <property type="protein sequence ID" value="KFD46779.1"/>
    <property type="molecule type" value="Genomic_DNA"/>
</dbReference>
<keyword evidence="3" id="KW-1185">Reference proteome</keyword>
<evidence type="ECO:0000256" key="1">
    <source>
        <dbReference type="SAM" id="MobiDB-lite"/>
    </source>
</evidence>
<sequence>MAAFHRRRCNVKIDFSEVSDEMTVGLSEPPSSEDEEGEGQEAGNCRAIPIPDEVDGWESPTADTISASPSPPISLAVFMIVFTWALIPSNSWDSLTASLRSLFQHAFTVSDVSSSIASFMNVIASAMVKDFQQSKMLRSGLASMAARILSNTNLVYIALTQRFFTLYNHPLLAINGFASSCVPSLSCFLSMCS</sequence>
<name>A0A085LP83_9BILA</name>
<feature type="non-terminal residue" evidence="2">
    <location>
        <position position="193"/>
    </location>
</feature>
<proteinExistence type="predicted"/>
<reference evidence="2 3" key="1">
    <citation type="journal article" date="2014" name="Nat. Genet.">
        <title>Genome and transcriptome of the porcine whipworm Trichuris suis.</title>
        <authorList>
            <person name="Jex A.R."/>
            <person name="Nejsum P."/>
            <person name="Schwarz E.M."/>
            <person name="Hu L."/>
            <person name="Young N.D."/>
            <person name="Hall R.S."/>
            <person name="Korhonen P.K."/>
            <person name="Liao S."/>
            <person name="Thamsborg S."/>
            <person name="Xia J."/>
            <person name="Xu P."/>
            <person name="Wang S."/>
            <person name="Scheerlinck J.P."/>
            <person name="Hofmann A."/>
            <person name="Sternberg P.W."/>
            <person name="Wang J."/>
            <person name="Gasser R.B."/>
        </authorList>
    </citation>
    <scope>NUCLEOTIDE SEQUENCE [LARGE SCALE GENOMIC DNA]</scope>
    <source>
        <strain evidence="2">DCEP-RM93M</strain>
    </source>
</reference>
<dbReference type="AlphaFoldDB" id="A0A085LP83"/>
<feature type="region of interest" description="Disordered" evidence="1">
    <location>
        <begin position="20"/>
        <end position="50"/>
    </location>
</feature>
<evidence type="ECO:0000313" key="2">
    <source>
        <dbReference type="EMBL" id="KFD46779.1"/>
    </source>
</evidence>
<evidence type="ECO:0000313" key="3">
    <source>
        <dbReference type="Proteomes" id="UP000030764"/>
    </source>
</evidence>